<reference evidence="1" key="1">
    <citation type="submission" date="2020-03" db="EMBL/GenBank/DDBJ databases">
        <title>The deep terrestrial virosphere.</title>
        <authorList>
            <person name="Holmfeldt K."/>
            <person name="Nilsson E."/>
            <person name="Simone D."/>
            <person name="Lopez-Fernandez M."/>
            <person name="Wu X."/>
            <person name="de Brujin I."/>
            <person name="Lundin D."/>
            <person name="Andersson A."/>
            <person name="Bertilsson S."/>
            <person name="Dopson M."/>
        </authorList>
    </citation>
    <scope>NUCLEOTIDE SEQUENCE</scope>
    <source>
        <strain evidence="1">MM171B00233</strain>
    </source>
</reference>
<accession>A0A6M3M9Q6</accession>
<proteinExistence type="predicted"/>
<protein>
    <submittedName>
        <fullName evidence="1">Putative structural protein</fullName>
    </submittedName>
</protein>
<evidence type="ECO:0000313" key="1">
    <source>
        <dbReference type="EMBL" id="QJB04571.1"/>
    </source>
</evidence>
<gene>
    <name evidence="1" type="ORF">MM171B00233_0011</name>
</gene>
<name>A0A6M3M9Q6_9ZZZZ</name>
<dbReference type="EMBL" id="MT143885">
    <property type="protein sequence ID" value="QJB04571.1"/>
    <property type="molecule type" value="Genomic_DNA"/>
</dbReference>
<sequence length="471" mass="52017">MTPNAVAQITDSDLISTLDIALPQYAMNTLFLKHGSQGLAYLMTRSLGFEKEVKADTYGHFEKDDSYENFTVNGTVGDPGAGNSITIVLSPSSLDSNNKYFPREKDMVMFKNEVVGWITGIVVTVDGLGAGVNQVALTIMPNDITDSIGTVTAGDTVIIISATFTEGSGMPDEVVSGTTKYTNEAQIIKENIGATGTALTTETYIKQLNEAGEYLGYYNPAYFDLDYRMMTKIDGMFWFSKRISTTAGRALNATTGYVHKATEGLVPAIRRLGNVNTYTVGAYAISKFNEYERVLAKEYVPSTTPVWTALGLYLYQEVEDKLVTYFANTNIEYTRKVVNDMLFNKNESLGASVNFKYLTKSGRTFLFHKLDGFSNPKTYGSTGYDMQKMGVICPLDKSKDPKTNESIPSIGVRYRAMGGYNRRMITSTLSGIGASYKRQPVTTIDKTNTYQFAHMGTEFYGINRFILIDNA</sequence>
<dbReference type="AlphaFoldDB" id="A0A6M3M9Q6"/>
<organism evidence="1">
    <name type="scientific">viral metagenome</name>
    <dbReference type="NCBI Taxonomy" id="1070528"/>
    <lineage>
        <taxon>unclassified sequences</taxon>
        <taxon>metagenomes</taxon>
        <taxon>organismal metagenomes</taxon>
    </lineage>
</organism>